<dbReference type="Proteomes" id="UP000216802">
    <property type="component" value="Unassembled WGS sequence"/>
</dbReference>
<reference evidence="1 2" key="1">
    <citation type="submission" date="2017-04" db="EMBL/GenBank/DDBJ databases">
        <title>Kefir bacterial isolates.</title>
        <authorList>
            <person name="Kim Y."/>
            <person name="Blasche S."/>
            <person name="Patil K.R."/>
        </authorList>
    </citation>
    <scope>NUCLEOTIDE SEQUENCE [LARGE SCALE GENOMIC DNA]</scope>
    <source>
        <strain evidence="1 2">OG2</strain>
    </source>
</reference>
<organism evidence="1 2">
    <name type="scientific">Lentilactobacillus parakefiri</name>
    <dbReference type="NCBI Taxonomy" id="152332"/>
    <lineage>
        <taxon>Bacteria</taxon>
        <taxon>Bacillati</taxon>
        <taxon>Bacillota</taxon>
        <taxon>Bacilli</taxon>
        <taxon>Lactobacillales</taxon>
        <taxon>Lactobacillaceae</taxon>
        <taxon>Lentilactobacillus</taxon>
    </lineage>
</organism>
<dbReference type="EMBL" id="NCXI01000006">
    <property type="protein sequence ID" value="PAK87296.1"/>
    <property type="molecule type" value="Genomic_DNA"/>
</dbReference>
<accession>A0A269YRS2</accession>
<gene>
    <name evidence="1" type="ORF">B8W98_01770</name>
</gene>
<dbReference type="AlphaFoldDB" id="A0A269YRS2"/>
<comment type="caution">
    <text evidence="1">The sequence shown here is derived from an EMBL/GenBank/DDBJ whole genome shotgun (WGS) entry which is preliminary data.</text>
</comment>
<evidence type="ECO:0000313" key="2">
    <source>
        <dbReference type="Proteomes" id="UP000216802"/>
    </source>
</evidence>
<sequence>MPTQVKIPQLQITMALAHLQEKAVILLKIMMVIPHLMNKVIAIHPNLLQMNQISQQRLWRLGKSKMAKQYQKIKQTLHYLLELLLTLILLKSASLK</sequence>
<proteinExistence type="predicted"/>
<name>A0A269YRS2_9LACO</name>
<protein>
    <submittedName>
        <fullName evidence="1">Uncharacterized protein</fullName>
    </submittedName>
</protein>
<evidence type="ECO:0000313" key="1">
    <source>
        <dbReference type="EMBL" id="PAK87296.1"/>
    </source>
</evidence>